<organism evidence="1">
    <name type="scientific">Diabrotica virgifera virgifera</name>
    <name type="common">western corn rootworm</name>
    <dbReference type="NCBI Taxonomy" id="50390"/>
    <lineage>
        <taxon>Eukaryota</taxon>
        <taxon>Metazoa</taxon>
        <taxon>Ecdysozoa</taxon>
        <taxon>Arthropoda</taxon>
        <taxon>Hexapoda</taxon>
        <taxon>Insecta</taxon>
        <taxon>Pterygota</taxon>
        <taxon>Neoptera</taxon>
        <taxon>Endopterygota</taxon>
        <taxon>Coleoptera</taxon>
        <taxon>Polyphaga</taxon>
        <taxon>Cucujiformia</taxon>
        <taxon>Chrysomeloidea</taxon>
        <taxon>Chrysomelidae</taxon>
        <taxon>Galerucinae</taxon>
        <taxon>Diabroticina</taxon>
        <taxon>Diabroticites</taxon>
        <taxon>Diabrotica</taxon>
    </lineage>
</organism>
<sequence length="264" mass="29347">MKEVVDTSITLNTTRVTGKRGIKVIKVITTTINENTANMANITRPDTTKKKGVTTNTITMKVATMVSIMPLAKVIKAESLARRRATRRDKRPQVTIISHTKTIIIRNTNFTTTTIKVVITKNMEITTVTTEAKPDTTRKAARIRVVTTTTTTARRVTPTKVITTKTIKAIRDMEGTKAITLIIPTMERKALTRVERSTDSPAVTEAVVVEVAVVKSIKELIRKNYLPTDSCEGKRCGSIVSGVVYLCLIVFCWTEYNKDLSYLL</sequence>
<proteinExistence type="predicted"/>
<reference evidence="1" key="1">
    <citation type="submission" date="2025-08" db="UniProtKB">
        <authorList>
            <consortium name="RefSeq"/>
        </authorList>
    </citation>
    <scope>IDENTIFICATION</scope>
    <source>
        <tissue evidence="1">Whole insect</tissue>
    </source>
</reference>
<protein>
    <submittedName>
        <fullName evidence="1">Uncharacterized protein LOC114325675 isoform X1</fullName>
    </submittedName>
</protein>
<dbReference type="InParanoid" id="A0A6P7F823"/>
<gene>
    <name evidence="1" type="primary">LOC114325675</name>
</gene>
<accession>A0A6P7F823</accession>
<dbReference type="RefSeq" id="XP_028129605.1">
    <property type="nucleotide sequence ID" value="XM_028273804.1"/>
</dbReference>
<evidence type="ECO:0000313" key="1">
    <source>
        <dbReference type="RefSeq" id="XP_028129605.1"/>
    </source>
</evidence>
<dbReference type="OrthoDB" id="10663574at2759"/>
<dbReference type="AlphaFoldDB" id="A0A6P7F823"/>
<name>A0A6P7F823_DIAVI</name>